<protein>
    <submittedName>
        <fullName evidence="4">Uncharacterized protein</fullName>
    </submittedName>
</protein>
<sequence>MVFFLLLRPTAWIPLFLPFALAQHHQPPLQDRDRSNGRYTAGLIVGVSIGVIVLLFLASVLYAKFVNRRRAASRGQVERGRTDEEFRVTPIPAPLVTAPPPYENPPSFEDATKRTQTASAVSSQQREEQEGRNDVAG</sequence>
<evidence type="ECO:0000256" key="3">
    <source>
        <dbReference type="SAM" id="SignalP"/>
    </source>
</evidence>
<dbReference type="OrthoDB" id="10547561at2759"/>
<evidence type="ECO:0000313" key="4">
    <source>
        <dbReference type="EMBL" id="KAF9779513.1"/>
    </source>
</evidence>
<feature type="compositionally biased region" description="Basic and acidic residues" evidence="1">
    <location>
        <begin position="76"/>
        <end position="87"/>
    </location>
</feature>
<gene>
    <name evidence="4" type="ORF">BJ322DRAFT_359040</name>
</gene>
<keyword evidence="2" id="KW-0472">Membrane</keyword>
<dbReference type="Proteomes" id="UP000736335">
    <property type="component" value="Unassembled WGS sequence"/>
</dbReference>
<feature type="transmembrane region" description="Helical" evidence="2">
    <location>
        <begin position="38"/>
        <end position="63"/>
    </location>
</feature>
<dbReference type="AlphaFoldDB" id="A0A9P6L266"/>
<comment type="caution">
    <text evidence="4">The sequence shown here is derived from an EMBL/GenBank/DDBJ whole genome shotgun (WGS) entry which is preliminary data.</text>
</comment>
<keyword evidence="2" id="KW-1133">Transmembrane helix</keyword>
<evidence type="ECO:0000256" key="1">
    <source>
        <dbReference type="SAM" id="MobiDB-lite"/>
    </source>
</evidence>
<feature type="region of interest" description="Disordered" evidence="1">
    <location>
        <begin position="70"/>
        <end position="137"/>
    </location>
</feature>
<feature type="chain" id="PRO_5040476408" evidence="3">
    <location>
        <begin position="23"/>
        <end position="137"/>
    </location>
</feature>
<reference evidence="4" key="2">
    <citation type="submission" date="2020-11" db="EMBL/GenBank/DDBJ databases">
        <authorList>
            <consortium name="DOE Joint Genome Institute"/>
            <person name="Kuo A."/>
            <person name="Miyauchi S."/>
            <person name="Kiss E."/>
            <person name="Drula E."/>
            <person name="Kohler A."/>
            <person name="Sanchez-Garcia M."/>
            <person name="Andreopoulos B."/>
            <person name="Barry K.W."/>
            <person name="Bonito G."/>
            <person name="Buee M."/>
            <person name="Carver A."/>
            <person name="Chen C."/>
            <person name="Cichocki N."/>
            <person name="Clum A."/>
            <person name="Culley D."/>
            <person name="Crous P.W."/>
            <person name="Fauchery L."/>
            <person name="Girlanda M."/>
            <person name="Hayes R."/>
            <person name="Keri Z."/>
            <person name="Labutti K."/>
            <person name="Lipzen A."/>
            <person name="Lombard V."/>
            <person name="Magnuson J."/>
            <person name="Maillard F."/>
            <person name="Morin E."/>
            <person name="Murat C."/>
            <person name="Nolan M."/>
            <person name="Ohm R."/>
            <person name="Pangilinan J."/>
            <person name="Pereira M."/>
            <person name="Perotto S."/>
            <person name="Peter M."/>
            <person name="Riley R."/>
            <person name="Sitrit Y."/>
            <person name="Stielow B."/>
            <person name="Szollosi G."/>
            <person name="Zifcakova L."/>
            <person name="Stursova M."/>
            <person name="Spatafora J.W."/>
            <person name="Tedersoo L."/>
            <person name="Vaario L.-M."/>
            <person name="Yamada A."/>
            <person name="Yan M."/>
            <person name="Wang P."/>
            <person name="Xu J."/>
            <person name="Bruns T."/>
            <person name="Baldrian P."/>
            <person name="Vilgalys R."/>
            <person name="Henrissat B."/>
            <person name="Grigoriev I.V."/>
            <person name="Hibbett D."/>
            <person name="Nagy L.G."/>
            <person name="Martin F.M."/>
        </authorList>
    </citation>
    <scope>NUCLEOTIDE SEQUENCE</scope>
    <source>
        <strain evidence="4">UH-Tt-Lm1</strain>
    </source>
</reference>
<organism evidence="4 5">
    <name type="scientific">Thelephora terrestris</name>
    <dbReference type="NCBI Taxonomy" id="56493"/>
    <lineage>
        <taxon>Eukaryota</taxon>
        <taxon>Fungi</taxon>
        <taxon>Dikarya</taxon>
        <taxon>Basidiomycota</taxon>
        <taxon>Agaricomycotina</taxon>
        <taxon>Agaricomycetes</taxon>
        <taxon>Thelephorales</taxon>
        <taxon>Thelephoraceae</taxon>
        <taxon>Thelephora</taxon>
    </lineage>
</organism>
<evidence type="ECO:0000313" key="5">
    <source>
        <dbReference type="Proteomes" id="UP000736335"/>
    </source>
</evidence>
<dbReference type="EMBL" id="WIUZ02000019">
    <property type="protein sequence ID" value="KAF9779513.1"/>
    <property type="molecule type" value="Genomic_DNA"/>
</dbReference>
<feature type="compositionally biased region" description="Pro residues" evidence="1">
    <location>
        <begin position="91"/>
        <end position="104"/>
    </location>
</feature>
<proteinExistence type="predicted"/>
<keyword evidence="3" id="KW-0732">Signal</keyword>
<feature type="compositionally biased region" description="Basic and acidic residues" evidence="1">
    <location>
        <begin position="125"/>
        <end position="137"/>
    </location>
</feature>
<keyword evidence="5" id="KW-1185">Reference proteome</keyword>
<reference evidence="4" key="1">
    <citation type="journal article" date="2020" name="Nat. Commun.">
        <title>Large-scale genome sequencing of mycorrhizal fungi provides insights into the early evolution of symbiotic traits.</title>
        <authorList>
            <person name="Miyauchi S."/>
            <person name="Kiss E."/>
            <person name="Kuo A."/>
            <person name="Drula E."/>
            <person name="Kohler A."/>
            <person name="Sanchez-Garcia M."/>
            <person name="Morin E."/>
            <person name="Andreopoulos B."/>
            <person name="Barry K.W."/>
            <person name="Bonito G."/>
            <person name="Buee M."/>
            <person name="Carver A."/>
            <person name="Chen C."/>
            <person name="Cichocki N."/>
            <person name="Clum A."/>
            <person name="Culley D."/>
            <person name="Crous P.W."/>
            <person name="Fauchery L."/>
            <person name="Girlanda M."/>
            <person name="Hayes R.D."/>
            <person name="Keri Z."/>
            <person name="LaButti K."/>
            <person name="Lipzen A."/>
            <person name="Lombard V."/>
            <person name="Magnuson J."/>
            <person name="Maillard F."/>
            <person name="Murat C."/>
            <person name="Nolan M."/>
            <person name="Ohm R.A."/>
            <person name="Pangilinan J."/>
            <person name="Pereira M.F."/>
            <person name="Perotto S."/>
            <person name="Peter M."/>
            <person name="Pfister S."/>
            <person name="Riley R."/>
            <person name="Sitrit Y."/>
            <person name="Stielow J.B."/>
            <person name="Szollosi G."/>
            <person name="Zifcakova L."/>
            <person name="Stursova M."/>
            <person name="Spatafora J.W."/>
            <person name="Tedersoo L."/>
            <person name="Vaario L.M."/>
            <person name="Yamada A."/>
            <person name="Yan M."/>
            <person name="Wang P."/>
            <person name="Xu J."/>
            <person name="Bruns T."/>
            <person name="Baldrian P."/>
            <person name="Vilgalys R."/>
            <person name="Dunand C."/>
            <person name="Henrissat B."/>
            <person name="Grigoriev I.V."/>
            <person name="Hibbett D."/>
            <person name="Nagy L.G."/>
            <person name="Martin F.M."/>
        </authorList>
    </citation>
    <scope>NUCLEOTIDE SEQUENCE</scope>
    <source>
        <strain evidence="4">UH-Tt-Lm1</strain>
    </source>
</reference>
<accession>A0A9P6L266</accession>
<evidence type="ECO:0000256" key="2">
    <source>
        <dbReference type="SAM" id="Phobius"/>
    </source>
</evidence>
<keyword evidence="2" id="KW-0812">Transmembrane</keyword>
<feature type="compositionally biased region" description="Polar residues" evidence="1">
    <location>
        <begin position="114"/>
        <end position="124"/>
    </location>
</feature>
<feature type="signal peptide" evidence="3">
    <location>
        <begin position="1"/>
        <end position="22"/>
    </location>
</feature>
<name>A0A9P6L266_9AGAM</name>